<dbReference type="GO" id="GO:0030170">
    <property type="term" value="F:pyridoxal phosphate binding"/>
    <property type="evidence" value="ECO:0007669"/>
    <property type="project" value="InterPro"/>
</dbReference>
<keyword evidence="2" id="KW-0032">Aminotransferase</keyword>
<dbReference type="CDD" id="cd00609">
    <property type="entry name" value="AAT_like"/>
    <property type="match status" value="1"/>
</dbReference>
<protein>
    <submittedName>
        <fullName evidence="2">PLP-dependent aminotransferase family protein</fullName>
    </submittedName>
</protein>
<accession>A0AA41WSS4</accession>
<organism evidence="2 3">
    <name type="scientific">Ralstonia chuxiongensis</name>
    <dbReference type="NCBI Taxonomy" id="2957504"/>
    <lineage>
        <taxon>Bacteria</taxon>
        <taxon>Pseudomonadati</taxon>
        <taxon>Pseudomonadota</taxon>
        <taxon>Betaproteobacteria</taxon>
        <taxon>Burkholderiales</taxon>
        <taxon>Burkholderiaceae</taxon>
        <taxon>Ralstonia</taxon>
    </lineage>
</organism>
<reference evidence="3" key="1">
    <citation type="journal article" date="2023" name="Front. Microbiol.">
        <title>Ralstonia chuxiongensis sp. nov., Ralstonia mojiangensis sp. nov., and Ralstonia soli sp. nov., isolated from tobacco fields, are three novel species in the family Burkholderiaceae.</title>
        <authorList>
            <person name="Lu C.H."/>
            <person name="Zhang Y.Y."/>
            <person name="Jiang N."/>
            <person name="Chen W."/>
            <person name="Shao X."/>
            <person name="Zhao Z.M."/>
            <person name="Lu W.L."/>
            <person name="Hu X."/>
            <person name="Xi Y.X."/>
            <person name="Zou S.Y."/>
            <person name="Wei Q.J."/>
            <person name="Lin Z.L."/>
            <person name="Gong L."/>
            <person name="Gai X.T."/>
            <person name="Zhang L.Q."/>
            <person name="Li J.Y."/>
            <person name="Jin Y."/>
            <person name="Xia Z.Y."/>
        </authorList>
    </citation>
    <scope>NUCLEOTIDE SEQUENCE [LARGE SCALE GENOMIC DNA]</scope>
    <source>
        <strain evidence="3">21YRMH01-3</strain>
    </source>
</reference>
<dbReference type="Pfam" id="PF00155">
    <property type="entry name" value="Aminotran_1_2"/>
    <property type="match status" value="1"/>
</dbReference>
<keyword evidence="3" id="KW-1185">Reference proteome</keyword>
<dbReference type="EMBL" id="JAMYWC010000001">
    <property type="protein sequence ID" value="MCP1170885.1"/>
    <property type="molecule type" value="Genomic_DNA"/>
</dbReference>
<dbReference type="GO" id="GO:0047536">
    <property type="term" value="F:2-aminoadipate transaminase activity"/>
    <property type="evidence" value="ECO:0007669"/>
    <property type="project" value="TreeGrafter"/>
</dbReference>
<dbReference type="RefSeq" id="WP_253534408.1">
    <property type="nucleotide sequence ID" value="NZ_JAMYWC010000001.1"/>
</dbReference>
<dbReference type="PANTHER" id="PTHR42858:SF1">
    <property type="entry name" value="LD15494P"/>
    <property type="match status" value="1"/>
</dbReference>
<evidence type="ECO:0000259" key="1">
    <source>
        <dbReference type="Pfam" id="PF00155"/>
    </source>
</evidence>
<dbReference type="Gene3D" id="3.40.640.10">
    <property type="entry name" value="Type I PLP-dependent aspartate aminotransferase-like (Major domain)"/>
    <property type="match status" value="1"/>
</dbReference>
<keyword evidence="2" id="KW-0808">Transferase</keyword>
<name>A0AA41WSS4_9RALS</name>
<proteinExistence type="predicted"/>
<dbReference type="AlphaFoldDB" id="A0AA41WSS4"/>
<sequence length="390" mass="42484">MNLIPSHRSRLSQDFAAFDYSGGKHAVNFAYGLPDPALFKELAWPDAFDTATGVSAADLPQYTDALGLPELRTQIALRHGVRQDQVILTNGASQAVQLLADLYLDPGDVVLTEDPSYLGALRTFSVAGATIVQLGMGADGVDLDALEAALRQTHRVRLYYTTPAFHNPTGCHMPRAHMARVAALLAQHGVPLVQDLVYAELPYDGLTEWLSSGGNVINVHSISKVAGPGLRVGWVLAEPDIISQLARLKCDGGVSPIVSNVVLGLMRSDVLDTHIARLRPHYRAKRDALHKLLQGSRFCEPDYTMPRGGFSFWVRLVAGTDAQAFIDAARREHDVRLVHGQHYGPASLNHVRLCFSYLPMSSIAQGLAHLDVLHTRLYRPRQIAVGTVAA</sequence>
<evidence type="ECO:0000313" key="2">
    <source>
        <dbReference type="EMBL" id="MCP1170885.1"/>
    </source>
</evidence>
<dbReference type="InterPro" id="IPR004839">
    <property type="entry name" value="Aminotransferase_I/II_large"/>
</dbReference>
<comment type="caution">
    <text evidence="2">The sequence shown here is derived from an EMBL/GenBank/DDBJ whole genome shotgun (WGS) entry which is preliminary data.</text>
</comment>
<dbReference type="InterPro" id="IPR015422">
    <property type="entry name" value="PyrdxlP-dep_Trfase_small"/>
</dbReference>
<feature type="domain" description="Aminotransferase class I/classII large" evidence="1">
    <location>
        <begin position="58"/>
        <end position="367"/>
    </location>
</feature>
<dbReference type="PANTHER" id="PTHR42858">
    <property type="entry name" value="AMINOTRANSFERASE"/>
    <property type="match status" value="1"/>
</dbReference>
<gene>
    <name evidence="2" type="ORF">NKG59_00880</name>
</gene>
<dbReference type="InterPro" id="IPR015424">
    <property type="entry name" value="PyrdxlP-dep_Trfase"/>
</dbReference>
<dbReference type="SUPFAM" id="SSF53383">
    <property type="entry name" value="PLP-dependent transferases"/>
    <property type="match status" value="1"/>
</dbReference>
<evidence type="ECO:0000313" key="3">
    <source>
        <dbReference type="Proteomes" id="UP001162793"/>
    </source>
</evidence>
<dbReference type="InterPro" id="IPR015421">
    <property type="entry name" value="PyrdxlP-dep_Trfase_major"/>
</dbReference>
<dbReference type="Gene3D" id="3.90.1150.10">
    <property type="entry name" value="Aspartate Aminotransferase, domain 1"/>
    <property type="match status" value="1"/>
</dbReference>
<dbReference type="Proteomes" id="UP001162793">
    <property type="component" value="Unassembled WGS sequence"/>
</dbReference>